<evidence type="ECO:0000313" key="2">
    <source>
        <dbReference type="EMBL" id="CAI9259393.1"/>
    </source>
</evidence>
<feature type="compositionally biased region" description="Polar residues" evidence="1">
    <location>
        <begin position="1"/>
        <end position="12"/>
    </location>
</feature>
<feature type="compositionally biased region" description="Polar residues" evidence="1">
    <location>
        <begin position="141"/>
        <end position="152"/>
    </location>
</feature>
<protein>
    <submittedName>
        <fullName evidence="2">Uncharacterized protein</fullName>
    </submittedName>
</protein>
<dbReference type="AlphaFoldDB" id="A0AA35VGI3"/>
<organism evidence="2 3">
    <name type="scientific">Lactuca saligna</name>
    <name type="common">Willowleaf lettuce</name>
    <dbReference type="NCBI Taxonomy" id="75948"/>
    <lineage>
        <taxon>Eukaryota</taxon>
        <taxon>Viridiplantae</taxon>
        <taxon>Streptophyta</taxon>
        <taxon>Embryophyta</taxon>
        <taxon>Tracheophyta</taxon>
        <taxon>Spermatophyta</taxon>
        <taxon>Magnoliopsida</taxon>
        <taxon>eudicotyledons</taxon>
        <taxon>Gunneridae</taxon>
        <taxon>Pentapetalae</taxon>
        <taxon>asterids</taxon>
        <taxon>campanulids</taxon>
        <taxon>Asterales</taxon>
        <taxon>Asteraceae</taxon>
        <taxon>Cichorioideae</taxon>
        <taxon>Cichorieae</taxon>
        <taxon>Lactucinae</taxon>
        <taxon>Lactuca</taxon>
    </lineage>
</organism>
<name>A0AA35VGI3_LACSI</name>
<reference evidence="2" key="1">
    <citation type="submission" date="2023-04" db="EMBL/GenBank/DDBJ databases">
        <authorList>
            <person name="Vijverberg K."/>
            <person name="Xiong W."/>
            <person name="Schranz E."/>
        </authorList>
    </citation>
    <scope>NUCLEOTIDE SEQUENCE</scope>
</reference>
<feature type="compositionally biased region" description="Basic and acidic residues" evidence="1">
    <location>
        <begin position="33"/>
        <end position="56"/>
    </location>
</feature>
<gene>
    <name evidence="2" type="ORF">LSALG_LOCUS288</name>
</gene>
<dbReference type="EMBL" id="OX465086">
    <property type="protein sequence ID" value="CAI9259393.1"/>
    <property type="molecule type" value="Genomic_DNA"/>
</dbReference>
<feature type="region of interest" description="Disordered" evidence="1">
    <location>
        <begin position="1"/>
        <end position="156"/>
    </location>
</feature>
<sequence length="204" mass="22295">MLSRISASSNILQEYRKRPSAGPRELTQAMVRSIEEADKPAKRGKKPETQRGEQVSKKTKGQTPKKRKTNKPVPSQVQPKKQKKPARRLILQSSSDPEYVPPKHKSASPSESESESSEEEASGRVVTEHSTSLSDAAKAIATSTSQCQQASTAGVAAKNAKLVNASVKNLQKSIQAERSNFEAARLAIQQANKKLHDNVNDRLT</sequence>
<accession>A0AA35VGI3</accession>
<keyword evidence="3" id="KW-1185">Reference proteome</keyword>
<evidence type="ECO:0000313" key="3">
    <source>
        <dbReference type="Proteomes" id="UP001177003"/>
    </source>
</evidence>
<feature type="compositionally biased region" description="Basic residues" evidence="1">
    <location>
        <begin position="57"/>
        <end position="70"/>
    </location>
</feature>
<dbReference type="Proteomes" id="UP001177003">
    <property type="component" value="Chromosome 0"/>
</dbReference>
<proteinExistence type="predicted"/>
<evidence type="ECO:0000256" key="1">
    <source>
        <dbReference type="SAM" id="MobiDB-lite"/>
    </source>
</evidence>